<dbReference type="OrthoDB" id="6020543at2759"/>
<dbReference type="GO" id="GO:0008061">
    <property type="term" value="F:chitin binding"/>
    <property type="evidence" value="ECO:0007669"/>
    <property type="project" value="UniProtKB-UniRule"/>
</dbReference>
<dbReference type="Gene3D" id="3.20.20.80">
    <property type="entry name" value="Glycosidases"/>
    <property type="match status" value="1"/>
</dbReference>
<keyword evidence="24" id="KW-1185">Reference proteome</keyword>
<dbReference type="CDD" id="cd02877">
    <property type="entry name" value="GH18_hevamine_XipI_class_III"/>
    <property type="match status" value="1"/>
</dbReference>
<feature type="region of interest" description="Disordered" evidence="19">
    <location>
        <begin position="877"/>
        <end position="917"/>
    </location>
</feature>
<dbReference type="PROSITE" id="PS51257">
    <property type="entry name" value="PROKAR_LIPOPROTEIN"/>
    <property type="match status" value="1"/>
</dbReference>
<feature type="domain" description="GH18" evidence="22">
    <location>
        <begin position="28"/>
        <end position="374"/>
    </location>
</feature>
<keyword evidence="17" id="KW-1015">Disulfide bond</keyword>
<evidence type="ECO:0000256" key="8">
    <source>
        <dbReference type="ARBA" id="ARBA00022801"/>
    </source>
</evidence>
<keyword evidence="7 20" id="KW-0732">Signal</keyword>
<dbReference type="GO" id="GO:0000272">
    <property type="term" value="P:polysaccharide catabolic process"/>
    <property type="evidence" value="ECO:0007669"/>
    <property type="project" value="UniProtKB-KW"/>
</dbReference>
<organism evidence="23 24">
    <name type="scientific">Sphaceloma murrayae</name>
    <dbReference type="NCBI Taxonomy" id="2082308"/>
    <lineage>
        <taxon>Eukaryota</taxon>
        <taxon>Fungi</taxon>
        <taxon>Dikarya</taxon>
        <taxon>Ascomycota</taxon>
        <taxon>Pezizomycotina</taxon>
        <taxon>Dothideomycetes</taxon>
        <taxon>Dothideomycetidae</taxon>
        <taxon>Myriangiales</taxon>
        <taxon>Elsinoaceae</taxon>
        <taxon>Sphaceloma</taxon>
    </lineage>
</organism>
<keyword evidence="4" id="KW-1003">Cell membrane</keyword>
<dbReference type="PROSITE" id="PS51910">
    <property type="entry name" value="GH18_2"/>
    <property type="match status" value="1"/>
</dbReference>
<dbReference type="PANTHER" id="PTHR45708">
    <property type="entry name" value="ENDOCHITINASE"/>
    <property type="match status" value="1"/>
</dbReference>
<keyword evidence="9" id="KW-0146">Chitin degradation</keyword>
<comment type="catalytic activity">
    <reaction evidence="1">
        <text>Random endo-hydrolysis of N-acetyl-beta-D-glucosaminide (1-&gt;4)-beta-linkages in chitin and chitodextrins.</text>
        <dbReference type="EC" id="3.2.1.14"/>
    </reaction>
</comment>
<dbReference type="InterPro" id="IPR017853">
    <property type="entry name" value="GH"/>
</dbReference>
<sequence>MSRLVLAATVAASLVASCVADFAPQAKNNVAVYWGQGAYQARLVETCKNPNVDVVIIGYVNVFPDQGSGGYPGTYFGNACGTDTFKNKAGKQTQLLSKCPDIGPDITACQTTYGKKVLLSLGGNYQTNYFIGNDQSAVSFANFLWGAFGPKTTKWTNDNGPRPFGDAVVDGFDFDIESELAKAPTFKGKPVNNYRTRGYVKMIQTLKNQLYPTDKSKTYFISGSPQCIVPDAHFAQAVSNAWFDWLFIQFYNTPICSARAGVNFIEGASSIDISYTKWSQVKFFNKNAKIYIGVPGSSAASNSLDYYLPPKEADLLINKYYKDSKFGGIMLWEATYAKNNVVCGKNYPTWIKQILNATQTGSSINTITNDCPSPKVKCGTCAPNPVSTDGRCGPNFGSTCAGSSYGPCCSIDGYCSSTYKVCSSPIGCDSQYADCDAAAQVQPARLFKRQEVEALNTSTVPSNMSSPVAASPAAALATTESVNTTTSEVPVNNSSAPTTAGLAATVSASATLAATGTETSSSSSALTATETNGQISVSPEVAQLTTGPEVPSSTESALESPSSPTPTEPAAQRFATITVISTITSTVTEGEVIKVITTTVPFTTTLPAEEAATVFSSTTSTCAPEVTSCSDHPESQTITHILTSTVYGTVTVPGTVMLEAGEETTTSYSTAYHTTIVNLAINPDHTLFNPHADDADTTRTTTNTRTETIRITETVTPRTTTASSTTTVVQYVTVAPVAKFASGKGEVVNRVKASGGEGALAATVDAAETTSASAAVGANKAVQQQQTGAGGRLSPRERGSWAKVMAAAGFVELTNSTYSTQTTTSDAMTQNDAKNSVTGAATAATSTLGNLVGGVARTAGGTVGAVGRGLGDTITNTTGNTGKPLGDALNSLGNGVQDGTNSVAKGVENAGQGKKAW</sequence>
<dbReference type="GO" id="GO:0008843">
    <property type="term" value="F:endochitinase activity"/>
    <property type="evidence" value="ECO:0007669"/>
    <property type="project" value="UniProtKB-EC"/>
</dbReference>
<dbReference type="InParanoid" id="A0A2K1QMD1"/>
<dbReference type="InterPro" id="IPR045321">
    <property type="entry name" value="Cts1-like"/>
</dbReference>
<evidence type="ECO:0000259" key="22">
    <source>
        <dbReference type="PROSITE" id="PS51910"/>
    </source>
</evidence>
<comment type="caution">
    <text evidence="23">The sequence shown here is derived from an EMBL/GenBank/DDBJ whole genome shotgun (WGS) entry which is preliminary data.</text>
</comment>
<reference evidence="23 24" key="1">
    <citation type="submission" date="2017-06" db="EMBL/GenBank/DDBJ databases">
        <title>Draft genome sequence of a variant of Elsinoe murrayae.</title>
        <authorList>
            <person name="Cheng Q."/>
        </authorList>
    </citation>
    <scope>NUCLEOTIDE SEQUENCE [LARGE SCALE GENOMIC DNA]</scope>
    <source>
        <strain evidence="23 24">CQ-2017a</strain>
    </source>
</reference>
<comment type="subcellular location">
    <subcellularLocation>
        <location evidence="2">Cell membrane</location>
        <topology evidence="2">Lipid-anchor</topology>
        <topology evidence="2">GPI-anchor</topology>
    </subcellularLocation>
</comment>
<keyword evidence="6 17" id="KW-0147">Chitin-binding</keyword>
<dbReference type="PROSITE" id="PS01095">
    <property type="entry name" value="GH18_1"/>
    <property type="match status" value="1"/>
</dbReference>
<keyword evidence="12" id="KW-0119">Carbohydrate metabolism</keyword>
<evidence type="ECO:0000256" key="12">
    <source>
        <dbReference type="ARBA" id="ARBA00023277"/>
    </source>
</evidence>
<accession>A0A2K1QMD1</accession>
<protein>
    <recommendedName>
        <fullName evidence="3">chitinase</fullName>
        <ecNumber evidence="3">3.2.1.14</ecNumber>
    </recommendedName>
</protein>
<dbReference type="EC" id="3.2.1.14" evidence="3"/>
<dbReference type="STRING" id="2082308.A0A2K1QMD1"/>
<keyword evidence="11" id="KW-0325">Glycoprotein</keyword>
<dbReference type="Proteomes" id="UP000243797">
    <property type="component" value="Unassembled WGS sequence"/>
</dbReference>
<evidence type="ECO:0000256" key="1">
    <source>
        <dbReference type="ARBA" id="ARBA00000822"/>
    </source>
</evidence>
<feature type="chain" id="PRO_5014471836" description="chitinase" evidence="20">
    <location>
        <begin position="21"/>
        <end position="917"/>
    </location>
</feature>
<evidence type="ECO:0000256" key="7">
    <source>
        <dbReference type="ARBA" id="ARBA00022729"/>
    </source>
</evidence>
<keyword evidence="14 18" id="KW-0326">Glycosidase</keyword>
<evidence type="ECO:0000256" key="20">
    <source>
        <dbReference type="SAM" id="SignalP"/>
    </source>
</evidence>
<dbReference type="GO" id="GO:0098552">
    <property type="term" value="C:side of membrane"/>
    <property type="evidence" value="ECO:0007669"/>
    <property type="project" value="UniProtKB-KW"/>
</dbReference>
<name>A0A2K1QMD1_9PEZI</name>
<dbReference type="PROSITE" id="PS50941">
    <property type="entry name" value="CHIT_BIND_I_2"/>
    <property type="match status" value="1"/>
</dbReference>
<dbReference type="InterPro" id="IPR001002">
    <property type="entry name" value="Chitin-bd_1"/>
</dbReference>
<keyword evidence="8 18" id="KW-0378">Hydrolase</keyword>
<keyword evidence="13" id="KW-0449">Lipoprotein</keyword>
<feature type="signal peptide" evidence="20">
    <location>
        <begin position="1"/>
        <end position="20"/>
    </location>
</feature>
<keyword evidence="10" id="KW-0472">Membrane</keyword>
<evidence type="ECO:0000256" key="3">
    <source>
        <dbReference type="ARBA" id="ARBA00012729"/>
    </source>
</evidence>
<evidence type="ECO:0000256" key="18">
    <source>
        <dbReference type="RuleBase" id="RU000489"/>
    </source>
</evidence>
<feature type="domain" description="Chitin-binding type-1" evidence="21">
    <location>
        <begin position="389"/>
        <end position="437"/>
    </location>
</feature>
<dbReference type="GO" id="GO:0005886">
    <property type="term" value="C:plasma membrane"/>
    <property type="evidence" value="ECO:0007669"/>
    <property type="project" value="UniProtKB-SubCell"/>
</dbReference>
<evidence type="ECO:0000256" key="14">
    <source>
        <dbReference type="ARBA" id="ARBA00023295"/>
    </source>
</evidence>
<dbReference type="AlphaFoldDB" id="A0A2K1QMD1"/>
<evidence type="ECO:0000313" key="24">
    <source>
        <dbReference type="Proteomes" id="UP000243797"/>
    </source>
</evidence>
<keyword evidence="5" id="KW-0336">GPI-anchor</keyword>
<dbReference type="EMBL" id="NKHZ01000060">
    <property type="protein sequence ID" value="PNS15983.1"/>
    <property type="molecule type" value="Genomic_DNA"/>
</dbReference>
<feature type="compositionally biased region" description="Low complexity" evidence="19">
    <location>
        <begin position="551"/>
        <end position="562"/>
    </location>
</feature>
<dbReference type="InterPro" id="IPR050542">
    <property type="entry name" value="Glycosyl_Hydrlase18_Chitinase"/>
</dbReference>
<evidence type="ECO:0000256" key="13">
    <source>
        <dbReference type="ARBA" id="ARBA00023288"/>
    </source>
</evidence>
<evidence type="ECO:0000256" key="19">
    <source>
        <dbReference type="SAM" id="MobiDB-lite"/>
    </source>
</evidence>
<feature type="compositionally biased region" description="Low complexity" evidence="19">
    <location>
        <begin position="517"/>
        <end position="531"/>
    </location>
</feature>
<dbReference type="Pfam" id="PF00704">
    <property type="entry name" value="Glyco_hydro_18"/>
    <property type="match status" value="1"/>
</dbReference>
<evidence type="ECO:0000256" key="2">
    <source>
        <dbReference type="ARBA" id="ARBA00004609"/>
    </source>
</evidence>
<dbReference type="InterPro" id="IPR001223">
    <property type="entry name" value="Glyco_hydro18_cat"/>
</dbReference>
<comment type="similarity">
    <text evidence="16">Belongs to the glycosyl hydrolase 18 family. Chitinase class III subfamily.</text>
</comment>
<evidence type="ECO:0000256" key="16">
    <source>
        <dbReference type="ARBA" id="ARBA00025727"/>
    </source>
</evidence>
<dbReference type="InterPro" id="IPR001579">
    <property type="entry name" value="Glyco_hydro_18_chit_AS"/>
</dbReference>
<evidence type="ECO:0000256" key="11">
    <source>
        <dbReference type="ARBA" id="ARBA00023180"/>
    </source>
</evidence>
<dbReference type="PANTHER" id="PTHR45708:SF47">
    <property type="entry name" value="ENDOCHITINASE A"/>
    <property type="match status" value="1"/>
</dbReference>
<proteinExistence type="inferred from homology"/>
<evidence type="ECO:0000256" key="4">
    <source>
        <dbReference type="ARBA" id="ARBA00022475"/>
    </source>
</evidence>
<dbReference type="GO" id="GO:0005576">
    <property type="term" value="C:extracellular region"/>
    <property type="evidence" value="ECO:0007669"/>
    <property type="project" value="TreeGrafter"/>
</dbReference>
<feature type="disulfide bond" evidence="17">
    <location>
        <begin position="408"/>
        <end position="422"/>
    </location>
</feature>
<evidence type="ECO:0000256" key="6">
    <source>
        <dbReference type="ARBA" id="ARBA00022669"/>
    </source>
</evidence>
<dbReference type="SUPFAM" id="SSF51445">
    <property type="entry name" value="(Trans)glycosidases"/>
    <property type="match status" value="1"/>
</dbReference>
<evidence type="ECO:0000256" key="10">
    <source>
        <dbReference type="ARBA" id="ARBA00023136"/>
    </source>
</evidence>
<evidence type="ECO:0000259" key="21">
    <source>
        <dbReference type="PROSITE" id="PS50941"/>
    </source>
</evidence>
<comment type="caution">
    <text evidence="17">Lacks conserved residue(s) required for the propagation of feature annotation.</text>
</comment>
<evidence type="ECO:0000313" key="23">
    <source>
        <dbReference type="EMBL" id="PNS15983.1"/>
    </source>
</evidence>
<evidence type="ECO:0000256" key="17">
    <source>
        <dbReference type="PROSITE-ProRule" id="PRU00261"/>
    </source>
</evidence>
<evidence type="ECO:0000256" key="15">
    <source>
        <dbReference type="ARBA" id="ARBA00023326"/>
    </source>
</evidence>
<evidence type="ECO:0000256" key="5">
    <source>
        <dbReference type="ARBA" id="ARBA00022622"/>
    </source>
</evidence>
<gene>
    <name evidence="23" type="ORF">CAC42_4384</name>
</gene>
<feature type="compositionally biased region" description="Polar residues" evidence="19">
    <location>
        <begin position="891"/>
        <end position="903"/>
    </location>
</feature>
<dbReference type="GO" id="GO:0006032">
    <property type="term" value="P:chitin catabolic process"/>
    <property type="evidence" value="ECO:0007669"/>
    <property type="project" value="UniProtKB-KW"/>
</dbReference>
<feature type="region of interest" description="Disordered" evidence="19">
    <location>
        <begin position="517"/>
        <end position="571"/>
    </location>
</feature>
<evidence type="ECO:0000256" key="9">
    <source>
        <dbReference type="ARBA" id="ARBA00023024"/>
    </source>
</evidence>
<keyword evidence="15" id="KW-0624">Polysaccharide degradation</keyword>